<feature type="compositionally biased region" description="Basic and acidic residues" evidence="1">
    <location>
        <begin position="393"/>
        <end position="402"/>
    </location>
</feature>
<sequence length="402" mass="43330">MGELPSSTRQLLQTRLDAHEASESTTNVNSSPQTGSFSNVENAQGSGTLGSVPTQSLPGGTVPTLNAGFASQPAVPSITITPSTSDTANQPQSATFAPRPPQMFNQNPYLQAVPGPSGAPQSTTPLPSGPTPTLSQTPTRAAPPATLNLNPTPPTPGLMTPLATLANNLTLTSPEAASPNGIPILIYMPRIVLPKDGNISQANDSLMLGYTRPGTGLITLSKAIFLTTHVWENILNRVRKGHQTVLESYGVPHNHPSARHSLAGHLTPAGRRPTMPNNPDEVQGPHRTLYDKLVQAYHFMAGCSDREAEVTKRWRVSMGPMTERERGAVWEGWGVWVDKGIGICEGERRGACVMASVDPVVWDEEAVLRECRRREIESMIEEDEERSDSDDDGVARFRDQEE</sequence>
<feature type="region of interest" description="Disordered" evidence="1">
    <location>
        <begin position="1"/>
        <end position="153"/>
    </location>
</feature>
<keyword evidence="3" id="KW-1185">Reference proteome</keyword>
<dbReference type="OrthoDB" id="3787206at2759"/>
<feature type="compositionally biased region" description="Polar residues" evidence="1">
    <location>
        <begin position="23"/>
        <end position="58"/>
    </location>
</feature>
<evidence type="ECO:0000313" key="2">
    <source>
        <dbReference type="EMBL" id="KAF2635988.1"/>
    </source>
</evidence>
<dbReference type="AlphaFoldDB" id="A0A6A6RP70"/>
<evidence type="ECO:0000256" key="1">
    <source>
        <dbReference type="SAM" id="MobiDB-lite"/>
    </source>
</evidence>
<feature type="compositionally biased region" description="Low complexity" evidence="1">
    <location>
        <begin position="120"/>
        <end position="150"/>
    </location>
</feature>
<dbReference type="EMBL" id="MU006801">
    <property type="protein sequence ID" value="KAF2635988.1"/>
    <property type="molecule type" value="Genomic_DNA"/>
</dbReference>
<evidence type="ECO:0000313" key="3">
    <source>
        <dbReference type="Proteomes" id="UP000799753"/>
    </source>
</evidence>
<protein>
    <submittedName>
        <fullName evidence="2">Uncharacterized protein</fullName>
    </submittedName>
</protein>
<gene>
    <name evidence="2" type="ORF">P280DRAFT_473404</name>
</gene>
<organism evidence="2 3">
    <name type="scientific">Massarina eburnea CBS 473.64</name>
    <dbReference type="NCBI Taxonomy" id="1395130"/>
    <lineage>
        <taxon>Eukaryota</taxon>
        <taxon>Fungi</taxon>
        <taxon>Dikarya</taxon>
        <taxon>Ascomycota</taxon>
        <taxon>Pezizomycotina</taxon>
        <taxon>Dothideomycetes</taxon>
        <taxon>Pleosporomycetidae</taxon>
        <taxon>Pleosporales</taxon>
        <taxon>Massarineae</taxon>
        <taxon>Massarinaceae</taxon>
        <taxon>Massarina</taxon>
    </lineage>
</organism>
<feature type="compositionally biased region" description="Polar residues" evidence="1">
    <location>
        <begin position="86"/>
        <end position="95"/>
    </location>
</feature>
<reference evidence="2" key="1">
    <citation type="journal article" date="2020" name="Stud. Mycol.">
        <title>101 Dothideomycetes genomes: a test case for predicting lifestyles and emergence of pathogens.</title>
        <authorList>
            <person name="Haridas S."/>
            <person name="Albert R."/>
            <person name="Binder M."/>
            <person name="Bloem J."/>
            <person name="Labutti K."/>
            <person name="Salamov A."/>
            <person name="Andreopoulos B."/>
            <person name="Baker S."/>
            <person name="Barry K."/>
            <person name="Bills G."/>
            <person name="Bluhm B."/>
            <person name="Cannon C."/>
            <person name="Castanera R."/>
            <person name="Culley D."/>
            <person name="Daum C."/>
            <person name="Ezra D."/>
            <person name="Gonzalez J."/>
            <person name="Henrissat B."/>
            <person name="Kuo A."/>
            <person name="Liang C."/>
            <person name="Lipzen A."/>
            <person name="Lutzoni F."/>
            <person name="Magnuson J."/>
            <person name="Mondo S."/>
            <person name="Nolan M."/>
            <person name="Ohm R."/>
            <person name="Pangilinan J."/>
            <person name="Park H.-J."/>
            <person name="Ramirez L."/>
            <person name="Alfaro M."/>
            <person name="Sun H."/>
            <person name="Tritt A."/>
            <person name="Yoshinaga Y."/>
            <person name="Zwiers L.-H."/>
            <person name="Turgeon B."/>
            <person name="Goodwin S."/>
            <person name="Spatafora J."/>
            <person name="Crous P."/>
            <person name="Grigoriev I."/>
        </authorList>
    </citation>
    <scope>NUCLEOTIDE SEQUENCE</scope>
    <source>
        <strain evidence="2">CBS 473.64</strain>
    </source>
</reference>
<dbReference type="Proteomes" id="UP000799753">
    <property type="component" value="Unassembled WGS sequence"/>
</dbReference>
<name>A0A6A6RP70_9PLEO</name>
<proteinExistence type="predicted"/>
<accession>A0A6A6RP70</accession>
<feature type="compositionally biased region" description="Low complexity" evidence="1">
    <location>
        <begin position="76"/>
        <end position="85"/>
    </location>
</feature>
<feature type="compositionally biased region" description="Acidic residues" evidence="1">
    <location>
        <begin position="378"/>
        <end position="392"/>
    </location>
</feature>
<feature type="compositionally biased region" description="Polar residues" evidence="1">
    <location>
        <begin position="1"/>
        <end position="13"/>
    </location>
</feature>
<feature type="region of interest" description="Disordered" evidence="1">
    <location>
        <begin position="378"/>
        <end position="402"/>
    </location>
</feature>